<dbReference type="EMBL" id="CP001032">
    <property type="protein sequence ID" value="ACB74105.1"/>
    <property type="molecule type" value="Genomic_DNA"/>
</dbReference>
<keyword evidence="6 7" id="KW-0326">Glycosidase</keyword>
<dbReference type="Proteomes" id="UP000007013">
    <property type="component" value="Chromosome"/>
</dbReference>
<dbReference type="Pfam" id="PF14310">
    <property type="entry name" value="Fn3-like"/>
    <property type="match status" value="1"/>
</dbReference>
<dbReference type="PRINTS" id="PR00133">
    <property type="entry name" value="GLHYDRLASE3"/>
</dbReference>
<keyword evidence="4 8" id="KW-0732">Signal</keyword>
<organism evidence="10 11">
    <name type="scientific">Opitutus terrae (strain DSM 11246 / JCM 15787 / PB90-1)</name>
    <dbReference type="NCBI Taxonomy" id="452637"/>
    <lineage>
        <taxon>Bacteria</taxon>
        <taxon>Pseudomonadati</taxon>
        <taxon>Verrucomicrobiota</taxon>
        <taxon>Opitutia</taxon>
        <taxon>Opitutales</taxon>
        <taxon>Opitutaceae</taxon>
        <taxon>Opitutus</taxon>
    </lineage>
</organism>
<dbReference type="SMART" id="SM01217">
    <property type="entry name" value="Fn3_like"/>
    <property type="match status" value="1"/>
</dbReference>
<dbReference type="eggNOG" id="COG2910">
    <property type="taxonomic scope" value="Bacteria"/>
</dbReference>
<accession>B1ZVK8</accession>
<dbReference type="InterPro" id="IPR017853">
    <property type="entry name" value="GH"/>
</dbReference>
<dbReference type="SUPFAM" id="SSF52279">
    <property type="entry name" value="Beta-D-glucan exohydrolase, C-terminal domain"/>
    <property type="match status" value="1"/>
</dbReference>
<dbReference type="CAZy" id="GH3">
    <property type="family name" value="Glycoside Hydrolase Family 3"/>
</dbReference>
<comment type="catalytic activity">
    <reaction evidence="1">
        <text>Hydrolysis of terminal, non-reducing beta-D-glucosyl residues with release of beta-D-glucose.</text>
        <dbReference type="EC" id="3.2.1.21"/>
    </reaction>
</comment>
<dbReference type="STRING" id="452637.Oter_0817"/>
<dbReference type="Gene3D" id="2.60.40.10">
    <property type="entry name" value="Immunoglobulins"/>
    <property type="match status" value="1"/>
</dbReference>
<comment type="similarity">
    <text evidence="2 7">Belongs to the glycosyl hydrolase 3 family.</text>
</comment>
<gene>
    <name evidence="10" type="ordered locus">Oter_0817</name>
</gene>
<evidence type="ECO:0000259" key="9">
    <source>
        <dbReference type="SMART" id="SM01217"/>
    </source>
</evidence>
<dbReference type="PANTHER" id="PTHR30620">
    <property type="entry name" value="PERIPLASMIC BETA-GLUCOSIDASE-RELATED"/>
    <property type="match status" value="1"/>
</dbReference>
<dbReference type="SUPFAM" id="SSF51445">
    <property type="entry name" value="(Trans)glycosidases"/>
    <property type="match status" value="1"/>
</dbReference>
<evidence type="ECO:0000256" key="4">
    <source>
        <dbReference type="ARBA" id="ARBA00022729"/>
    </source>
</evidence>
<dbReference type="InterPro" id="IPR001764">
    <property type="entry name" value="Glyco_hydro_3_N"/>
</dbReference>
<name>B1ZVK8_OPITP</name>
<evidence type="ECO:0000256" key="3">
    <source>
        <dbReference type="ARBA" id="ARBA00012744"/>
    </source>
</evidence>
<sequence>MNRALLIPAVFAAMTAPAAQLDEATVQAKVAALLAQMTQEEKIGQLIQYSQPGAETGPATRSDVAKEIRAGRCGSILNAVGAEQTRAMQQLAVEHTRLKIPLIFGFDTIHGFRTIFPINLAQAASWDLAAIELSERIAATETAAAGIHWTFAPMVDITRDPRWGRVMEGSGEDPWLGSAIARARVHGFQGDDLSRLDTVLACAKHFAAYGAAQAGRDYFTTEVPEITLRDIYFPPFKAAVDAGVGSFMAAFNDLNGVPASANRWLMTDVLRHEWGFSGFVVSDWQSVKELLAHGIAADPAEAARLGLNAGVDMDMEGRIYGPQVADQIKAGAIDQRRLDEAVSAILAAKFRLGLFEDPYRYSNEQREKETMLRPEHLEVARDLARKSCVLLKNENAALPLRANAKIALIGQLAHTTRDLLGEWRGRGQEEEAISIQTALEEAFPQRVTYVEGVKTMGPDRSGFAAAIAAAEQADVVVAVMGEGWFLSGEAASRTSLDIPGVQAELLHELRQTGKPVVLVLMTGRPLALGPVVEDVDALLLAWFPGTMGGPAVVDLLTGKFNPSGKLPVTFPRNVGQVPIFYNHKMTGRPIDPKDPDYRFRSRYVDSPNSPQFPFGFGLSYTKFDYSKAKVRSKTLQPDGVQQVSVRLSNEGKREGTEVVQLYVRDVAGSVTRPVRELKGFQRVTLKPGESRDVTFTLRPMDLAFHHADMKFAPEAGEFEVFVGGDSTAPKVGGFEYRE</sequence>
<keyword evidence="11" id="KW-1185">Reference proteome</keyword>
<keyword evidence="5 7" id="KW-0378">Hydrolase</keyword>
<evidence type="ECO:0000256" key="8">
    <source>
        <dbReference type="SAM" id="SignalP"/>
    </source>
</evidence>
<dbReference type="FunFam" id="3.20.20.300:FF:000005">
    <property type="entry name" value="Periplasmic beta-glucosidase"/>
    <property type="match status" value="1"/>
</dbReference>
<dbReference type="InterPro" id="IPR026891">
    <property type="entry name" value="Fn3-like"/>
</dbReference>
<dbReference type="Gene3D" id="3.40.50.1700">
    <property type="entry name" value="Glycoside hydrolase family 3 C-terminal domain"/>
    <property type="match status" value="1"/>
</dbReference>
<dbReference type="FunFam" id="2.60.40.10:FF:000495">
    <property type="entry name" value="Periplasmic beta-glucosidase"/>
    <property type="match status" value="1"/>
</dbReference>
<protein>
    <recommendedName>
        <fullName evidence="3">beta-glucosidase</fullName>
        <ecNumber evidence="3">3.2.1.21</ecNumber>
    </recommendedName>
</protein>
<proteinExistence type="inferred from homology"/>
<dbReference type="GO" id="GO:0008422">
    <property type="term" value="F:beta-glucosidase activity"/>
    <property type="evidence" value="ECO:0007669"/>
    <property type="project" value="UniProtKB-EC"/>
</dbReference>
<reference evidence="10 11" key="1">
    <citation type="journal article" date="2011" name="J. Bacteriol.">
        <title>Genome sequence of the verrucomicrobium Opitutus terrae PB90-1, an abundant inhabitant of rice paddy soil ecosystems.</title>
        <authorList>
            <person name="van Passel M.W."/>
            <person name="Kant R."/>
            <person name="Palva A."/>
            <person name="Copeland A."/>
            <person name="Lucas S."/>
            <person name="Lapidus A."/>
            <person name="Glavina del Rio T."/>
            <person name="Pitluck S."/>
            <person name="Goltsman E."/>
            <person name="Clum A."/>
            <person name="Sun H."/>
            <person name="Schmutz J."/>
            <person name="Larimer F.W."/>
            <person name="Land M.L."/>
            <person name="Hauser L."/>
            <person name="Kyrpides N."/>
            <person name="Mikhailova N."/>
            <person name="Richardson P.P."/>
            <person name="Janssen P.H."/>
            <person name="de Vos W.M."/>
            <person name="Smidt H."/>
        </authorList>
    </citation>
    <scope>NUCLEOTIDE SEQUENCE [LARGE SCALE GENOMIC DNA]</scope>
    <source>
        <strain evidence="11">DSM 11246 / JCM 15787 / PB90-1</strain>
    </source>
</reference>
<dbReference type="InterPro" id="IPR036962">
    <property type="entry name" value="Glyco_hydro_3_N_sf"/>
</dbReference>
<dbReference type="HOGENOM" id="CLU_004542_5_1_0"/>
<evidence type="ECO:0000256" key="2">
    <source>
        <dbReference type="ARBA" id="ARBA00005336"/>
    </source>
</evidence>
<dbReference type="PROSITE" id="PS00775">
    <property type="entry name" value="GLYCOSYL_HYDROL_F3"/>
    <property type="match status" value="1"/>
</dbReference>
<feature type="chain" id="PRO_5002772760" description="beta-glucosidase" evidence="8">
    <location>
        <begin position="19"/>
        <end position="738"/>
    </location>
</feature>
<dbReference type="eggNOG" id="COG1472">
    <property type="taxonomic scope" value="Bacteria"/>
</dbReference>
<dbReference type="InterPro" id="IPR002772">
    <property type="entry name" value="Glyco_hydro_3_C"/>
</dbReference>
<dbReference type="InterPro" id="IPR019800">
    <property type="entry name" value="Glyco_hydro_3_AS"/>
</dbReference>
<dbReference type="Gene3D" id="3.20.20.300">
    <property type="entry name" value="Glycoside hydrolase, family 3, N-terminal domain"/>
    <property type="match status" value="1"/>
</dbReference>
<evidence type="ECO:0000313" key="11">
    <source>
        <dbReference type="Proteomes" id="UP000007013"/>
    </source>
</evidence>
<evidence type="ECO:0000256" key="1">
    <source>
        <dbReference type="ARBA" id="ARBA00000448"/>
    </source>
</evidence>
<evidence type="ECO:0000256" key="6">
    <source>
        <dbReference type="ARBA" id="ARBA00023295"/>
    </source>
</evidence>
<dbReference type="AlphaFoldDB" id="B1ZVK8"/>
<dbReference type="KEGG" id="ote:Oter_0817"/>
<dbReference type="InterPro" id="IPR051915">
    <property type="entry name" value="Cellulose_Degrad_GH3"/>
</dbReference>
<dbReference type="Pfam" id="PF00933">
    <property type="entry name" value="Glyco_hydro_3"/>
    <property type="match status" value="1"/>
</dbReference>
<dbReference type="GO" id="GO:0009251">
    <property type="term" value="P:glucan catabolic process"/>
    <property type="evidence" value="ECO:0007669"/>
    <property type="project" value="TreeGrafter"/>
</dbReference>
<dbReference type="OrthoDB" id="9805821at2"/>
<dbReference type="PANTHER" id="PTHR30620:SF16">
    <property type="entry name" value="LYSOSOMAL BETA GLUCOSIDASE"/>
    <property type="match status" value="1"/>
</dbReference>
<dbReference type="EC" id="3.2.1.21" evidence="3"/>
<dbReference type="Pfam" id="PF01915">
    <property type="entry name" value="Glyco_hydro_3_C"/>
    <property type="match status" value="1"/>
</dbReference>
<evidence type="ECO:0000313" key="10">
    <source>
        <dbReference type="EMBL" id="ACB74105.1"/>
    </source>
</evidence>
<evidence type="ECO:0000256" key="5">
    <source>
        <dbReference type="ARBA" id="ARBA00022801"/>
    </source>
</evidence>
<dbReference type="InterPro" id="IPR013783">
    <property type="entry name" value="Ig-like_fold"/>
</dbReference>
<evidence type="ECO:0000256" key="7">
    <source>
        <dbReference type="RuleBase" id="RU361161"/>
    </source>
</evidence>
<feature type="domain" description="Fibronectin type III-like" evidence="9">
    <location>
        <begin position="657"/>
        <end position="726"/>
    </location>
</feature>
<feature type="signal peptide" evidence="8">
    <location>
        <begin position="1"/>
        <end position="18"/>
    </location>
</feature>
<dbReference type="InterPro" id="IPR036881">
    <property type="entry name" value="Glyco_hydro_3_C_sf"/>
</dbReference>